<evidence type="ECO:0000256" key="1">
    <source>
        <dbReference type="SAM" id="MobiDB-lite"/>
    </source>
</evidence>
<dbReference type="InParanoid" id="B2A412"/>
<dbReference type="InterPro" id="IPR025748">
    <property type="entry name" value="PrcB_C_dom"/>
</dbReference>
<keyword evidence="2" id="KW-0732">Signal</keyword>
<proteinExistence type="predicted"/>
<evidence type="ECO:0000259" key="5">
    <source>
        <dbReference type="Pfam" id="PF14343"/>
    </source>
</evidence>
<dbReference type="EMBL" id="CP001034">
    <property type="protein sequence ID" value="ACB85114.1"/>
    <property type="molecule type" value="Genomic_DNA"/>
</dbReference>
<evidence type="ECO:0000259" key="3">
    <source>
        <dbReference type="Pfam" id="PF07833"/>
    </source>
</evidence>
<keyword evidence="7" id="KW-1185">Reference proteome</keyword>
<dbReference type="InterPro" id="IPR012854">
    <property type="entry name" value="Cu_amine_oxidase-like_N"/>
</dbReference>
<dbReference type="InterPro" id="IPR018911">
    <property type="entry name" value="Gmad2_Ig-like_dom"/>
</dbReference>
<dbReference type="eggNOG" id="COG5401">
    <property type="taxonomic scope" value="Bacteria"/>
</dbReference>
<dbReference type="Proteomes" id="UP000001683">
    <property type="component" value="Chromosome"/>
</dbReference>
<feature type="signal peptide" evidence="2">
    <location>
        <begin position="1"/>
        <end position="24"/>
    </location>
</feature>
<dbReference type="HOGENOM" id="CLU_838947_0_0_9"/>
<evidence type="ECO:0000313" key="6">
    <source>
        <dbReference type="EMBL" id="ACB85114.1"/>
    </source>
</evidence>
<feature type="chain" id="PRO_5002774765" evidence="2">
    <location>
        <begin position="25"/>
        <end position="331"/>
    </location>
</feature>
<evidence type="ECO:0000259" key="4">
    <source>
        <dbReference type="Pfam" id="PF10648"/>
    </source>
</evidence>
<evidence type="ECO:0000256" key="2">
    <source>
        <dbReference type="SAM" id="SignalP"/>
    </source>
</evidence>
<feature type="region of interest" description="Disordered" evidence="1">
    <location>
        <begin position="72"/>
        <end position="99"/>
    </location>
</feature>
<reference evidence="6 7" key="2">
    <citation type="journal article" date="2011" name="J. Bacteriol.">
        <title>Complete genome sequence of the anaerobic, halophilic alkalithermophile Natranaerobius thermophilus JW/NM-WN-LF.</title>
        <authorList>
            <person name="Zhao B."/>
            <person name="Mesbah N.M."/>
            <person name="Dalin E."/>
            <person name="Goodwin L."/>
            <person name="Nolan M."/>
            <person name="Pitluck S."/>
            <person name="Chertkov O."/>
            <person name="Brettin T.S."/>
            <person name="Han J."/>
            <person name="Larimer F.W."/>
            <person name="Land M.L."/>
            <person name="Hauser L."/>
            <person name="Kyrpides N."/>
            <person name="Wiegel J."/>
        </authorList>
    </citation>
    <scope>NUCLEOTIDE SEQUENCE [LARGE SCALE GENOMIC DNA]</scope>
    <source>
        <strain evidence="7">ATCC BAA-1301 / DSM 18059 / JW/NM-WN-LF</strain>
    </source>
</reference>
<dbReference type="RefSeq" id="WP_012447984.1">
    <property type="nucleotide sequence ID" value="NC_010718.1"/>
</dbReference>
<dbReference type="STRING" id="457570.Nther_1536"/>
<evidence type="ECO:0000313" key="7">
    <source>
        <dbReference type="Proteomes" id="UP000001683"/>
    </source>
</evidence>
<dbReference type="Gene3D" id="3.30.457.10">
    <property type="entry name" value="Copper amine oxidase-like, N-terminal domain"/>
    <property type="match status" value="1"/>
</dbReference>
<feature type="domain" description="PrcB C-terminal" evidence="5">
    <location>
        <begin position="144"/>
        <end position="199"/>
    </location>
</feature>
<organism evidence="6 7">
    <name type="scientific">Natranaerobius thermophilus (strain ATCC BAA-1301 / DSM 18059 / JW/NM-WN-LF)</name>
    <dbReference type="NCBI Taxonomy" id="457570"/>
    <lineage>
        <taxon>Bacteria</taxon>
        <taxon>Bacillati</taxon>
        <taxon>Bacillota</taxon>
        <taxon>Clostridia</taxon>
        <taxon>Natranaerobiales</taxon>
        <taxon>Natranaerobiaceae</taxon>
        <taxon>Natranaerobius</taxon>
    </lineage>
</organism>
<dbReference type="Pfam" id="PF07833">
    <property type="entry name" value="Cu_amine_oxidN1"/>
    <property type="match status" value="1"/>
</dbReference>
<dbReference type="Pfam" id="PF10648">
    <property type="entry name" value="Gmad2"/>
    <property type="match status" value="1"/>
</dbReference>
<accession>B2A412</accession>
<dbReference type="AlphaFoldDB" id="B2A412"/>
<dbReference type="OrthoDB" id="422698at2"/>
<feature type="domain" description="Bacterial spore germination immunoglobulin-like" evidence="4">
    <location>
        <begin position="238"/>
        <end position="320"/>
    </location>
</feature>
<sequence>MNKKILTIAVVAMLSIILAVSVNALSSVTIIFDGEELESDTEPIIENGRTLVPLRVIAEKFDADVTWDGDNNKVVIDTDKDKTDNSDSDDANESDKSNWEEKIEFEDGYYRPEQNNIPNEIQEWINYSKEVPAVQEKQYEGYRFVLVTEGTKPTGGYDVEVTEVVEGSDQIDIKVRSTEPGEDELVTEALTYPYDLIIVENNDLPLNFIDVEDPDRYFKSFIGIDTIESPIVAESEYIKVFSPEPGDEIEDKVKLTGLASVFEGTVSYDLVTEDGEVVYKDHTTAAMGDWGYFEEEVEIPSDVDEEITLKLYSTSMKDGSKQFVVEIPLNV</sequence>
<dbReference type="Pfam" id="PF14343">
    <property type="entry name" value="PrcB_C"/>
    <property type="match status" value="1"/>
</dbReference>
<reference evidence="6 7" key="1">
    <citation type="submission" date="2008-04" db="EMBL/GenBank/DDBJ databases">
        <title>Complete sequence of chromosome of Natranaerobius thermophilus JW/NM-WN-LF.</title>
        <authorList>
            <consortium name="US DOE Joint Genome Institute"/>
            <person name="Copeland A."/>
            <person name="Lucas S."/>
            <person name="Lapidus A."/>
            <person name="Glavina del Rio T."/>
            <person name="Dalin E."/>
            <person name="Tice H."/>
            <person name="Bruce D."/>
            <person name="Goodwin L."/>
            <person name="Pitluck S."/>
            <person name="Chertkov O."/>
            <person name="Brettin T."/>
            <person name="Detter J.C."/>
            <person name="Han C."/>
            <person name="Kuske C.R."/>
            <person name="Schmutz J."/>
            <person name="Larimer F."/>
            <person name="Land M."/>
            <person name="Hauser L."/>
            <person name="Kyrpides N."/>
            <person name="Lykidis A."/>
            <person name="Mesbah N.M."/>
            <person name="Wiegel J."/>
        </authorList>
    </citation>
    <scope>NUCLEOTIDE SEQUENCE [LARGE SCALE GENOMIC DNA]</scope>
    <source>
        <strain evidence="7">ATCC BAA-1301 / DSM 18059 / JW/NM-WN-LF</strain>
    </source>
</reference>
<dbReference type="SUPFAM" id="SSF55383">
    <property type="entry name" value="Copper amine oxidase, domain N"/>
    <property type="match status" value="1"/>
</dbReference>
<gene>
    <name evidence="6" type="ordered locus">Nther_1536</name>
</gene>
<feature type="compositionally biased region" description="Basic and acidic residues" evidence="1">
    <location>
        <begin position="76"/>
        <end position="85"/>
    </location>
</feature>
<dbReference type="KEGG" id="nth:Nther_1536"/>
<name>B2A412_NATTJ</name>
<protein>
    <submittedName>
        <fullName evidence="6">Copper amine oxidase domain protein</fullName>
    </submittedName>
</protein>
<dbReference type="InterPro" id="IPR036582">
    <property type="entry name" value="Mao_N_sf"/>
</dbReference>
<feature type="domain" description="Copper amine oxidase-like N-terminal" evidence="3">
    <location>
        <begin position="32"/>
        <end position="82"/>
    </location>
</feature>
<dbReference type="eggNOG" id="COG3858">
    <property type="taxonomic scope" value="Bacteria"/>
</dbReference>